<dbReference type="Proteomes" id="UP000717328">
    <property type="component" value="Unassembled WGS sequence"/>
</dbReference>
<keyword evidence="4" id="KW-1185">Reference proteome</keyword>
<comment type="caution">
    <text evidence="3">The sequence shown here is derived from an EMBL/GenBank/DDBJ whole genome shotgun (WGS) entry which is preliminary data.</text>
</comment>
<feature type="compositionally biased region" description="Basic residues" evidence="1">
    <location>
        <begin position="1"/>
        <end position="11"/>
    </location>
</feature>
<evidence type="ECO:0000256" key="2">
    <source>
        <dbReference type="SAM" id="Phobius"/>
    </source>
</evidence>
<keyword evidence="2" id="KW-0812">Transmembrane</keyword>
<reference evidence="3" key="2">
    <citation type="submission" date="2021-10" db="EMBL/GenBank/DDBJ databases">
        <title>Phylogenomics reveals ancestral predisposition of the termite-cultivated fungus Termitomyces towards a domesticated lifestyle.</title>
        <authorList>
            <person name="Auxier B."/>
            <person name="Grum-Grzhimaylo A."/>
            <person name="Cardenas M.E."/>
            <person name="Lodge J.D."/>
            <person name="Laessoe T."/>
            <person name="Pedersen O."/>
            <person name="Smith M.E."/>
            <person name="Kuyper T.W."/>
            <person name="Franco-Molano E.A."/>
            <person name="Baroni T.J."/>
            <person name="Aanen D.K."/>
        </authorList>
    </citation>
    <scope>NUCLEOTIDE SEQUENCE</scope>
    <source>
        <strain evidence="3">D49</strain>
    </source>
</reference>
<dbReference type="AlphaFoldDB" id="A0A9P7FXH4"/>
<feature type="transmembrane region" description="Helical" evidence="2">
    <location>
        <begin position="63"/>
        <end position="85"/>
    </location>
</feature>
<name>A0A9P7FXH4_9AGAR</name>
<reference evidence="3" key="1">
    <citation type="submission" date="2021-02" db="EMBL/GenBank/DDBJ databases">
        <authorList>
            <person name="Nieuwenhuis M."/>
            <person name="Van De Peppel L.J.J."/>
        </authorList>
    </citation>
    <scope>NUCLEOTIDE SEQUENCE</scope>
    <source>
        <strain evidence="3">D49</strain>
    </source>
</reference>
<evidence type="ECO:0000313" key="4">
    <source>
        <dbReference type="Proteomes" id="UP000717328"/>
    </source>
</evidence>
<sequence length="122" mass="14043">MAPTRNRKTSKAQHFEDSPAETEIPEEEQWRLINESGILKKVKIDMAPHVDDEDGMSPLAVEIFDAIIIIIPISFLLLLMEVLIHFQYGKHPSWDTLVDRMVSGVPIIAIFVFFTTRHSLWE</sequence>
<protein>
    <submittedName>
        <fullName evidence="3">Uncharacterized protein</fullName>
    </submittedName>
</protein>
<accession>A0A9P7FXH4</accession>
<dbReference type="OrthoDB" id="5597489at2759"/>
<feature type="region of interest" description="Disordered" evidence="1">
    <location>
        <begin position="1"/>
        <end position="24"/>
    </location>
</feature>
<proteinExistence type="predicted"/>
<evidence type="ECO:0000256" key="1">
    <source>
        <dbReference type="SAM" id="MobiDB-lite"/>
    </source>
</evidence>
<keyword evidence="2" id="KW-0472">Membrane</keyword>
<dbReference type="EMBL" id="JABCKI010005735">
    <property type="protein sequence ID" value="KAG5638991.1"/>
    <property type="molecule type" value="Genomic_DNA"/>
</dbReference>
<organism evidence="3 4">
    <name type="scientific">Sphagnurus paluster</name>
    <dbReference type="NCBI Taxonomy" id="117069"/>
    <lineage>
        <taxon>Eukaryota</taxon>
        <taxon>Fungi</taxon>
        <taxon>Dikarya</taxon>
        <taxon>Basidiomycota</taxon>
        <taxon>Agaricomycotina</taxon>
        <taxon>Agaricomycetes</taxon>
        <taxon>Agaricomycetidae</taxon>
        <taxon>Agaricales</taxon>
        <taxon>Tricholomatineae</taxon>
        <taxon>Lyophyllaceae</taxon>
        <taxon>Sphagnurus</taxon>
    </lineage>
</organism>
<gene>
    <name evidence="3" type="ORF">H0H81_007899</name>
</gene>
<evidence type="ECO:0000313" key="3">
    <source>
        <dbReference type="EMBL" id="KAG5638991.1"/>
    </source>
</evidence>
<keyword evidence="2" id="KW-1133">Transmembrane helix</keyword>
<feature type="transmembrane region" description="Helical" evidence="2">
    <location>
        <begin position="97"/>
        <end position="116"/>
    </location>
</feature>